<dbReference type="EMBL" id="OU892280">
    <property type="protein sequence ID" value="CAG9768274.1"/>
    <property type="molecule type" value="Genomic_DNA"/>
</dbReference>
<dbReference type="AlphaFoldDB" id="A0A9N9MVX4"/>
<dbReference type="InterPro" id="IPR038606">
    <property type="entry name" value="To_sf"/>
</dbReference>
<evidence type="ECO:0008006" key="7">
    <source>
        <dbReference type="Google" id="ProtNLM"/>
    </source>
</evidence>
<dbReference type="Gene3D" id="3.15.10.30">
    <property type="entry name" value="Haemolymph juvenile hormone binding protein"/>
    <property type="match status" value="1"/>
</dbReference>
<proteinExistence type="inferred from homology"/>
<dbReference type="Proteomes" id="UP001152799">
    <property type="component" value="Chromosome 4"/>
</dbReference>
<reference evidence="5" key="1">
    <citation type="submission" date="2022-01" db="EMBL/GenBank/DDBJ databases">
        <authorList>
            <person name="King R."/>
        </authorList>
    </citation>
    <scope>NUCLEOTIDE SEQUENCE</scope>
</reference>
<dbReference type="GO" id="GO:0005615">
    <property type="term" value="C:extracellular space"/>
    <property type="evidence" value="ECO:0007669"/>
    <property type="project" value="TreeGrafter"/>
</dbReference>
<dbReference type="PANTHER" id="PTHR11008:SF14">
    <property type="entry name" value="CIRCADIAN CLOCK-CONTROLLED PROTEIN-LIKE PROTEIN"/>
    <property type="match status" value="1"/>
</dbReference>
<dbReference type="FunFam" id="3.15.10.30:FF:000001">
    <property type="entry name" value="Takeout-like protein 1"/>
    <property type="match status" value="1"/>
</dbReference>
<organism evidence="5 6">
    <name type="scientific">Ceutorhynchus assimilis</name>
    <name type="common">cabbage seed weevil</name>
    <dbReference type="NCBI Taxonomy" id="467358"/>
    <lineage>
        <taxon>Eukaryota</taxon>
        <taxon>Metazoa</taxon>
        <taxon>Ecdysozoa</taxon>
        <taxon>Arthropoda</taxon>
        <taxon>Hexapoda</taxon>
        <taxon>Insecta</taxon>
        <taxon>Pterygota</taxon>
        <taxon>Neoptera</taxon>
        <taxon>Endopterygota</taxon>
        <taxon>Coleoptera</taxon>
        <taxon>Polyphaga</taxon>
        <taxon>Cucujiformia</taxon>
        <taxon>Curculionidae</taxon>
        <taxon>Ceutorhynchinae</taxon>
        <taxon>Ceutorhynchus</taxon>
    </lineage>
</organism>
<keyword evidence="6" id="KW-1185">Reference proteome</keyword>
<evidence type="ECO:0000256" key="2">
    <source>
        <dbReference type="ARBA" id="ARBA00023108"/>
    </source>
</evidence>
<sequence length="248" mass="28227">MKTHYLLFVCALIVGTYAKVPDYLQPFICKASDPQYEKCVWNSFEKSRPYLMKGIPEVSLPPMDPFILPLMTVNRTLNDVVSINAICRNIRVEGARNIVIDALKANPIKHLGEIHLTLPWSYMEMEYDVSGQLLAIPLQSKGFFKGNFSDIQFHVKGALDTYKRNGDEYFKVKKVSSKIVVGDGWIKLTSKNPELQFGADMISDFFNENPRQVMDTINPIFIDTSNELFRVVADQILANLKVSEWLPA</sequence>
<name>A0A9N9MVX4_9CUCU</name>
<dbReference type="OrthoDB" id="8196554at2759"/>
<evidence type="ECO:0000313" key="5">
    <source>
        <dbReference type="EMBL" id="CAG9768274.1"/>
    </source>
</evidence>
<dbReference type="PANTHER" id="PTHR11008">
    <property type="entry name" value="PROTEIN TAKEOUT-LIKE PROTEIN"/>
    <property type="match status" value="1"/>
</dbReference>
<feature type="chain" id="PRO_5040469848" description="Circadian clock-controlled protein" evidence="4">
    <location>
        <begin position="19"/>
        <end position="248"/>
    </location>
</feature>
<keyword evidence="2" id="KW-0090">Biological rhythms</keyword>
<evidence type="ECO:0000256" key="3">
    <source>
        <dbReference type="ARBA" id="ARBA00060902"/>
    </source>
</evidence>
<keyword evidence="1 4" id="KW-0732">Signal</keyword>
<comment type="similarity">
    <text evidence="3">Belongs to the TO family.</text>
</comment>
<evidence type="ECO:0000313" key="6">
    <source>
        <dbReference type="Proteomes" id="UP001152799"/>
    </source>
</evidence>
<accession>A0A9N9MVX4</accession>
<feature type="signal peptide" evidence="4">
    <location>
        <begin position="1"/>
        <end position="18"/>
    </location>
</feature>
<dbReference type="GO" id="GO:0007623">
    <property type="term" value="P:circadian rhythm"/>
    <property type="evidence" value="ECO:0007669"/>
    <property type="project" value="UniProtKB-ARBA"/>
</dbReference>
<gene>
    <name evidence="5" type="ORF">CEUTPL_LOCUS8820</name>
</gene>
<evidence type="ECO:0000256" key="1">
    <source>
        <dbReference type="ARBA" id="ARBA00022729"/>
    </source>
</evidence>
<protein>
    <recommendedName>
        <fullName evidence="7">Circadian clock-controlled protein</fullName>
    </recommendedName>
</protein>
<evidence type="ECO:0000256" key="4">
    <source>
        <dbReference type="SAM" id="SignalP"/>
    </source>
</evidence>
<dbReference type="Pfam" id="PF06585">
    <property type="entry name" value="JHBP"/>
    <property type="match status" value="1"/>
</dbReference>
<dbReference type="InterPro" id="IPR010562">
    <property type="entry name" value="Haemolymph_juvenile_hormone-bd"/>
</dbReference>
<dbReference type="SMART" id="SM00700">
    <property type="entry name" value="JHBP"/>
    <property type="match status" value="1"/>
</dbReference>